<reference evidence="1" key="2">
    <citation type="submission" date="2023-05" db="EMBL/GenBank/DDBJ databases">
        <authorList>
            <consortium name="Lawrence Berkeley National Laboratory"/>
            <person name="Steindorff A."/>
            <person name="Hensen N."/>
            <person name="Bonometti L."/>
            <person name="Westerberg I."/>
            <person name="Brannstrom I.O."/>
            <person name="Guillou S."/>
            <person name="Cros-Aarteil S."/>
            <person name="Calhoun S."/>
            <person name="Haridas S."/>
            <person name="Kuo A."/>
            <person name="Mondo S."/>
            <person name="Pangilinan J."/>
            <person name="Riley R."/>
            <person name="Labutti K."/>
            <person name="Andreopoulos B."/>
            <person name="Lipzen A."/>
            <person name="Chen C."/>
            <person name="Yanf M."/>
            <person name="Daum C."/>
            <person name="Ng V."/>
            <person name="Clum A."/>
            <person name="Ohm R."/>
            <person name="Martin F."/>
            <person name="Silar P."/>
            <person name="Natvig D."/>
            <person name="Lalanne C."/>
            <person name="Gautier V."/>
            <person name="Ament-Velasquez S.L."/>
            <person name="Kruys A."/>
            <person name="Hutchinson M.I."/>
            <person name="Powell A.J."/>
            <person name="Barry K."/>
            <person name="Miller A.N."/>
            <person name="Grigoriev I.V."/>
            <person name="Debuchy R."/>
            <person name="Gladieux P."/>
            <person name="Thoren M.H."/>
            <person name="Johannesson H."/>
        </authorList>
    </citation>
    <scope>NUCLEOTIDE SEQUENCE</scope>
    <source>
        <strain evidence="1">CBS 123565</strain>
    </source>
</reference>
<accession>A0AAN6UMF5</accession>
<reference evidence="1" key="1">
    <citation type="journal article" date="2023" name="Mol. Phylogenet. Evol.">
        <title>Genome-scale phylogeny and comparative genomics of the fungal order Sordariales.</title>
        <authorList>
            <person name="Hensen N."/>
            <person name="Bonometti L."/>
            <person name="Westerberg I."/>
            <person name="Brannstrom I.O."/>
            <person name="Guillou S."/>
            <person name="Cros-Aarteil S."/>
            <person name="Calhoun S."/>
            <person name="Haridas S."/>
            <person name="Kuo A."/>
            <person name="Mondo S."/>
            <person name="Pangilinan J."/>
            <person name="Riley R."/>
            <person name="LaButti K."/>
            <person name="Andreopoulos B."/>
            <person name="Lipzen A."/>
            <person name="Chen C."/>
            <person name="Yan M."/>
            <person name="Daum C."/>
            <person name="Ng V."/>
            <person name="Clum A."/>
            <person name="Steindorff A."/>
            <person name="Ohm R.A."/>
            <person name="Martin F."/>
            <person name="Silar P."/>
            <person name="Natvig D.O."/>
            <person name="Lalanne C."/>
            <person name="Gautier V."/>
            <person name="Ament-Velasquez S.L."/>
            <person name="Kruys A."/>
            <person name="Hutchinson M.I."/>
            <person name="Powell A.J."/>
            <person name="Barry K."/>
            <person name="Miller A.N."/>
            <person name="Grigoriev I.V."/>
            <person name="Debuchy R."/>
            <person name="Gladieux P."/>
            <person name="Hiltunen Thoren M."/>
            <person name="Johannesson H."/>
        </authorList>
    </citation>
    <scope>NUCLEOTIDE SEQUENCE</scope>
    <source>
        <strain evidence="1">CBS 123565</strain>
    </source>
</reference>
<keyword evidence="2" id="KW-1185">Reference proteome</keyword>
<name>A0AAN6UMF5_9PEZI</name>
<dbReference type="EMBL" id="MU853405">
    <property type="protein sequence ID" value="KAK4135752.1"/>
    <property type="molecule type" value="Genomic_DNA"/>
</dbReference>
<evidence type="ECO:0000313" key="2">
    <source>
        <dbReference type="Proteomes" id="UP001304895"/>
    </source>
</evidence>
<dbReference type="AlphaFoldDB" id="A0AAN6UMF5"/>
<gene>
    <name evidence="1" type="ORF">BT67DRAFT_455112</name>
</gene>
<evidence type="ECO:0000313" key="1">
    <source>
        <dbReference type="EMBL" id="KAK4135752.1"/>
    </source>
</evidence>
<protein>
    <recommendedName>
        <fullName evidence="3">F-box domain-containing protein</fullName>
    </recommendedName>
</protein>
<organism evidence="1 2">
    <name type="scientific">Trichocladium antarcticum</name>
    <dbReference type="NCBI Taxonomy" id="1450529"/>
    <lineage>
        <taxon>Eukaryota</taxon>
        <taxon>Fungi</taxon>
        <taxon>Dikarya</taxon>
        <taxon>Ascomycota</taxon>
        <taxon>Pezizomycotina</taxon>
        <taxon>Sordariomycetes</taxon>
        <taxon>Sordariomycetidae</taxon>
        <taxon>Sordariales</taxon>
        <taxon>Chaetomiaceae</taxon>
        <taxon>Trichocladium</taxon>
    </lineage>
</organism>
<evidence type="ECO:0008006" key="3">
    <source>
        <dbReference type="Google" id="ProtNLM"/>
    </source>
</evidence>
<comment type="caution">
    <text evidence="1">The sequence shown here is derived from an EMBL/GenBank/DDBJ whole genome shotgun (WGS) entry which is preliminary data.</text>
</comment>
<proteinExistence type="predicted"/>
<dbReference type="Proteomes" id="UP001304895">
    <property type="component" value="Unassembled WGS sequence"/>
</dbReference>
<sequence length="295" mass="33468">MDTMGLVRSPKSRISMGPNPRRVRMATAAKPLDLTSLPGEIQNSIVHALDGLSQAALRSTNKYFRKIVPAPDLRLVEQDPAAKDHKLYACFDCRRLRREHHFSDEQKEYTYSRGHSITRFCLDCGLHTRYISGTIVTKQGRRYIKCHCRRPGLQAVSKRSADQFCVHCWDDRQLNNRSDRTQIVGRAKRHKRKEPIFMVAQGGALRPTGYTASDIISMLTVPKSTHGIVPRSPEWSRQHDLVTMLQAVIPAPRPPVLKGPLVSETLSEMLREYCHIPAEGYFLVSQTGKISWIAL</sequence>